<evidence type="ECO:0000256" key="1">
    <source>
        <dbReference type="SAM" id="Phobius"/>
    </source>
</evidence>
<dbReference type="EMBL" id="JAMRYU010000001">
    <property type="protein sequence ID" value="MDC4238667.1"/>
    <property type="molecule type" value="Genomic_DNA"/>
</dbReference>
<sequence>MVLKNDYNKVIIQLTNDEFIYKSFFRRVKIKKADIRSVFYDDGYLGILAYSGRIYSLSLGPLLWSERNKLEDLRKELNKENILFDYTISRATIEIFPYYIIFIPMSNMIKDIRISIIILSIYIIGVIYIKRISIFSNTVFNIDKDELEIINRRNSLKYKRHEIDKIELKRYYDGITTIEFKKNENKHSISFKDTPYLIKIYDLSLVKLFG</sequence>
<organism evidence="2 3">
    <name type="scientific">Clostridium tertium</name>
    <dbReference type="NCBI Taxonomy" id="1559"/>
    <lineage>
        <taxon>Bacteria</taxon>
        <taxon>Bacillati</taxon>
        <taxon>Bacillota</taxon>
        <taxon>Clostridia</taxon>
        <taxon>Eubacteriales</taxon>
        <taxon>Clostridiaceae</taxon>
        <taxon>Clostridium</taxon>
    </lineage>
</organism>
<keyword evidence="3" id="KW-1185">Reference proteome</keyword>
<keyword evidence="1" id="KW-0472">Membrane</keyword>
<feature type="transmembrane region" description="Helical" evidence="1">
    <location>
        <begin position="112"/>
        <end position="129"/>
    </location>
</feature>
<accession>A0A9X3XKG8</accession>
<gene>
    <name evidence="2" type="ORF">NE398_00570</name>
</gene>
<comment type="caution">
    <text evidence="2">The sequence shown here is derived from an EMBL/GenBank/DDBJ whole genome shotgun (WGS) entry which is preliminary data.</text>
</comment>
<keyword evidence="1" id="KW-1133">Transmembrane helix</keyword>
<dbReference type="AlphaFoldDB" id="A0A9X3XKG8"/>
<evidence type="ECO:0000313" key="3">
    <source>
        <dbReference type="Proteomes" id="UP001141183"/>
    </source>
</evidence>
<dbReference type="RefSeq" id="WP_142418727.1">
    <property type="nucleotide sequence ID" value="NZ_CAXSLY010000003.1"/>
</dbReference>
<keyword evidence="1" id="KW-0812">Transmembrane</keyword>
<protein>
    <submittedName>
        <fullName evidence="2">Uncharacterized protein</fullName>
    </submittedName>
</protein>
<dbReference type="Proteomes" id="UP001141183">
    <property type="component" value="Unassembled WGS sequence"/>
</dbReference>
<proteinExistence type="predicted"/>
<name>A0A9X3XKG8_9CLOT</name>
<reference evidence="2" key="1">
    <citation type="submission" date="2022-05" db="EMBL/GenBank/DDBJ databases">
        <title>Draft genome sequence of Clostridium tertium strain CP3 isolated from Peru.</title>
        <authorList>
            <person name="Hurtado R."/>
            <person name="Lima L."/>
            <person name="Sousa T."/>
            <person name="Jaiswal A.K."/>
            <person name="Tiwari S."/>
            <person name="Maturrano L."/>
            <person name="Brenig B."/>
            <person name="Azevedo V."/>
        </authorList>
    </citation>
    <scope>NUCLEOTIDE SEQUENCE</scope>
    <source>
        <strain evidence="2">CP3</strain>
    </source>
</reference>
<evidence type="ECO:0000313" key="2">
    <source>
        <dbReference type="EMBL" id="MDC4238667.1"/>
    </source>
</evidence>